<organism evidence="1 2">
    <name type="scientific">Parelaphostrongylus tenuis</name>
    <name type="common">Meningeal worm</name>
    <dbReference type="NCBI Taxonomy" id="148309"/>
    <lineage>
        <taxon>Eukaryota</taxon>
        <taxon>Metazoa</taxon>
        <taxon>Ecdysozoa</taxon>
        <taxon>Nematoda</taxon>
        <taxon>Chromadorea</taxon>
        <taxon>Rhabditida</taxon>
        <taxon>Rhabditina</taxon>
        <taxon>Rhabditomorpha</taxon>
        <taxon>Strongyloidea</taxon>
        <taxon>Metastrongylidae</taxon>
        <taxon>Parelaphostrongylus</taxon>
    </lineage>
</organism>
<name>A0AAD5R3T7_PARTN</name>
<accession>A0AAD5R3T7</accession>
<proteinExistence type="predicted"/>
<evidence type="ECO:0000313" key="2">
    <source>
        <dbReference type="Proteomes" id="UP001196413"/>
    </source>
</evidence>
<dbReference type="EMBL" id="JAHQIW010006341">
    <property type="protein sequence ID" value="KAJ1368898.1"/>
    <property type="molecule type" value="Genomic_DNA"/>
</dbReference>
<evidence type="ECO:0000313" key="1">
    <source>
        <dbReference type="EMBL" id="KAJ1368898.1"/>
    </source>
</evidence>
<sequence>MSISLCLPDSLHGAPALEGIEDLRLELLQLQKNFKIIINHHSKQRLDLLGTVVTPLLCGCCDETSPSMVFSYCDVAAE</sequence>
<gene>
    <name evidence="1" type="ORF">KIN20_030253</name>
</gene>
<comment type="caution">
    <text evidence="1">The sequence shown here is derived from an EMBL/GenBank/DDBJ whole genome shotgun (WGS) entry which is preliminary data.</text>
</comment>
<protein>
    <submittedName>
        <fullName evidence="1">Uncharacterized protein</fullName>
    </submittedName>
</protein>
<reference evidence="1" key="1">
    <citation type="submission" date="2021-06" db="EMBL/GenBank/DDBJ databases">
        <title>Parelaphostrongylus tenuis whole genome reference sequence.</title>
        <authorList>
            <person name="Garwood T.J."/>
            <person name="Larsen P.A."/>
            <person name="Fountain-Jones N.M."/>
            <person name="Garbe J.R."/>
            <person name="Macchietto M.G."/>
            <person name="Kania S.A."/>
            <person name="Gerhold R.W."/>
            <person name="Richards J.E."/>
            <person name="Wolf T.M."/>
        </authorList>
    </citation>
    <scope>NUCLEOTIDE SEQUENCE</scope>
    <source>
        <strain evidence="1">MNPRO001-30</strain>
        <tissue evidence="1">Meninges</tissue>
    </source>
</reference>
<keyword evidence="2" id="KW-1185">Reference proteome</keyword>
<dbReference type="AlphaFoldDB" id="A0AAD5R3T7"/>
<dbReference type="Proteomes" id="UP001196413">
    <property type="component" value="Unassembled WGS sequence"/>
</dbReference>